<dbReference type="AlphaFoldDB" id="A0A1J5MUM0"/>
<keyword evidence="2" id="KW-0472">Membrane</keyword>
<sequence>MISVLWHTLCLKQVMIDAVTVTLIILVAVLLRRPLLTDPDADHGVREDGEDFGFTARVPVPVRTSSPHPVRVKRRKDRAF</sequence>
<evidence type="ECO:0000313" key="4">
    <source>
        <dbReference type="Proteomes" id="UP000181901"/>
    </source>
</evidence>
<keyword evidence="4" id="KW-1185">Reference proteome</keyword>
<feature type="compositionally biased region" description="Basic residues" evidence="1">
    <location>
        <begin position="70"/>
        <end position="80"/>
    </location>
</feature>
<evidence type="ECO:0000256" key="1">
    <source>
        <dbReference type="SAM" id="MobiDB-lite"/>
    </source>
</evidence>
<protein>
    <submittedName>
        <fullName evidence="3">Uncharacterized protein</fullName>
    </submittedName>
</protein>
<feature type="transmembrane region" description="Helical" evidence="2">
    <location>
        <begin position="14"/>
        <end position="31"/>
    </location>
</feature>
<proteinExistence type="predicted"/>
<name>A0A1J5MUM0_9BACT</name>
<dbReference type="EMBL" id="LKAQ01000004">
    <property type="protein sequence ID" value="OIQ49548.1"/>
    <property type="molecule type" value="Genomic_DNA"/>
</dbReference>
<keyword evidence="2" id="KW-1133">Transmembrane helix</keyword>
<comment type="caution">
    <text evidence="3">The sequence shown here is derived from an EMBL/GenBank/DDBJ whole genome shotgun (WGS) entry which is preliminary data.</text>
</comment>
<dbReference type="Proteomes" id="UP000181901">
    <property type="component" value="Unassembled WGS sequence"/>
</dbReference>
<evidence type="ECO:0000313" key="3">
    <source>
        <dbReference type="EMBL" id="OIQ49548.1"/>
    </source>
</evidence>
<accession>A0A1J5MUM0</accession>
<keyword evidence="2" id="KW-0812">Transmembrane</keyword>
<organism evidence="3 4">
    <name type="scientific">Pseudodesulfovibrio hydrargyri</name>
    <dbReference type="NCBI Taxonomy" id="2125990"/>
    <lineage>
        <taxon>Bacteria</taxon>
        <taxon>Pseudomonadati</taxon>
        <taxon>Thermodesulfobacteriota</taxon>
        <taxon>Desulfovibrionia</taxon>
        <taxon>Desulfovibrionales</taxon>
        <taxon>Desulfovibrionaceae</taxon>
    </lineage>
</organism>
<gene>
    <name evidence="3" type="ORF">BerOc1_01473</name>
</gene>
<feature type="region of interest" description="Disordered" evidence="1">
    <location>
        <begin position="59"/>
        <end position="80"/>
    </location>
</feature>
<reference evidence="3 4" key="1">
    <citation type="submission" date="2015-09" db="EMBL/GenBank/DDBJ databases">
        <title>Genome of Desulfovibrio dechloracetivorans BerOc1, a mercury methylating strain isolated from highly hydrocarbons and metals contaminated coastal sediments.</title>
        <authorList>
            <person name="Goni Urriza M."/>
            <person name="Gassie C."/>
            <person name="Bouchez O."/>
            <person name="Klopp C."/>
            <person name="Ranchou-Peyruse A."/>
            <person name="Remy G."/>
        </authorList>
    </citation>
    <scope>NUCLEOTIDE SEQUENCE [LARGE SCALE GENOMIC DNA]</scope>
    <source>
        <strain evidence="3 4">BerOc1</strain>
    </source>
</reference>
<evidence type="ECO:0000256" key="2">
    <source>
        <dbReference type="SAM" id="Phobius"/>
    </source>
</evidence>